<dbReference type="GO" id="GO:0000150">
    <property type="term" value="F:DNA strand exchange activity"/>
    <property type="evidence" value="ECO:0007669"/>
    <property type="project" value="InterPro"/>
</dbReference>
<dbReference type="Pfam" id="PF00239">
    <property type="entry name" value="Resolvase"/>
    <property type="match status" value="1"/>
</dbReference>
<name>A0A3E4KIJ6_PHOVU</name>
<dbReference type="InterPro" id="IPR038109">
    <property type="entry name" value="DNA_bind_recomb_sf"/>
</dbReference>
<evidence type="ECO:0000313" key="4">
    <source>
        <dbReference type="EMBL" id="KAB6663175.1"/>
    </source>
</evidence>
<dbReference type="PANTHER" id="PTHR30461:SF23">
    <property type="entry name" value="DNA RECOMBINASE-RELATED"/>
    <property type="match status" value="1"/>
</dbReference>
<dbReference type="InterPro" id="IPR011109">
    <property type="entry name" value="DNA_bind_recombinase_dom"/>
</dbReference>
<comment type="caution">
    <text evidence="6">The sequence shown here is derived from an EMBL/GenBank/DDBJ whole genome shotgun (WGS) entry which is preliminary data.</text>
</comment>
<feature type="coiled-coil region" evidence="1">
    <location>
        <begin position="323"/>
        <end position="361"/>
    </location>
</feature>
<keyword evidence="1" id="KW-0175">Coiled coil</keyword>
<dbReference type="SMART" id="SM00857">
    <property type="entry name" value="Resolvase"/>
    <property type="match status" value="1"/>
</dbReference>
<dbReference type="EMBL" id="WCZV01000001">
    <property type="protein sequence ID" value="KAB6704188.1"/>
    <property type="molecule type" value="Genomic_DNA"/>
</dbReference>
<dbReference type="Pfam" id="PF07508">
    <property type="entry name" value="Recombinase"/>
    <property type="match status" value="1"/>
</dbReference>
<evidence type="ECO:0008006" key="10">
    <source>
        <dbReference type="Google" id="ProtNLM"/>
    </source>
</evidence>
<evidence type="ECO:0000256" key="1">
    <source>
        <dbReference type="SAM" id="Coils"/>
    </source>
</evidence>
<dbReference type="PANTHER" id="PTHR30461">
    <property type="entry name" value="DNA-INVERTASE FROM LAMBDOID PROPHAGE"/>
    <property type="match status" value="1"/>
</dbReference>
<organism evidence="6 7">
    <name type="scientific">Phocaeicola vulgatus</name>
    <name type="common">Bacteroides vulgatus</name>
    <dbReference type="NCBI Taxonomy" id="821"/>
    <lineage>
        <taxon>Bacteria</taxon>
        <taxon>Pseudomonadati</taxon>
        <taxon>Bacteroidota</taxon>
        <taxon>Bacteroidia</taxon>
        <taxon>Bacteroidales</taxon>
        <taxon>Bacteroidaceae</taxon>
        <taxon>Phocaeicola</taxon>
    </lineage>
</organism>
<dbReference type="InterPro" id="IPR036162">
    <property type="entry name" value="Resolvase-like_N_sf"/>
</dbReference>
<sequence>MKCILLVRVSTEAQSYEEQENELYDLAHFYGYKDKNISSIATKESAIKLDEEERFGLNRMKELLETGEYDCVFAWEISRIARRKKILFSILEYLTTKGIQLIIKEPRIRLLKDDRTIDEGAETIFTLYAQLAESEMRNKIARFSRAKKEGYNKGKYMGGKIKLGYKVSEDGYWEIDEEDSKLVRLIFDMYISGEYSLAELGKELKSRGYFKNLSITNVKAEMYGLLKNPIYRGIRTSNNIYPQIIDDDTWEKCRKKREENRTRPKAKTPHLLTPLIRCSCGASYSVNLMDATYSCRVKHNAVEKGLSHSPDININMIESLAWYVALQELHEDMINKRNNAKENYEKEIQVYNQKIAHSREVLESTMQRRSDLDENYFVHGRFTKEKYEELAQKQNDIIKVEQGNIRKYEAAILNMEKQIQADITFDDMIDSLNQSYETLKNGTDIETMRKITHRYITDIYIEPWEGKATSFWKKVTIKTIHDTDKKKKIEQFKEQGLDGIIFTLKDMFYVNTLHKKAYWNEDMMNCVPMVYIERITRKRGKRTKKKKMGIRECRKS</sequence>
<dbReference type="PROSITE" id="PS51737">
    <property type="entry name" value="RECOMBINASE_DNA_BIND"/>
    <property type="match status" value="1"/>
</dbReference>
<dbReference type="EMBL" id="WDAG01000002">
    <property type="protein sequence ID" value="KAB6663175.1"/>
    <property type="molecule type" value="Genomic_DNA"/>
</dbReference>
<evidence type="ECO:0000313" key="9">
    <source>
        <dbReference type="Proteomes" id="UP000470952"/>
    </source>
</evidence>
<evidence type="ECO:0000313" key="8">
    <source>
        <dbReference type="Proteomes" id="UP000470777"/>
    </source>
</evidence>
<protein>
    <recommendedName>
        <fullName evidence="10">Recombinase family protein</fullName>
    </recommendedName>
</protein>
<feature type="domain" description="Recombinase" evidence="3">
    <location>
        <begin position="162"/>
        <end position="263"/>
    </location>
</feature>
<dbReference type="Gene3D" id="3.40.50.1390">
    <property type="entry name" value="Resolvase, N-terminal catalytic domain"/>
    <property type="match status" value="1"/>
</dbReference>
<dbReference type="Proteomes" id="UP000437380">
    <property type="component" value="Unassembled WGS sequence"/>
</dbReference>
<dbReference type="Gene3D" id="3.90.1750.20">
    <property type="entry name" value="Putative Large Serine Recombinase, Chain B, Domain 2"/>
    <property type="match status" value="1"/>
</dbReference>
<reference evidence="7 8" key="1">
    <citation type="journal article" date="2019" name="Nat. Med.">
        <title>A library of human gut bacterial isolates paired with longitudinal multiomics data enables mechanistic microbiome research.</title>
        <authorList>
            <person name="Poyet M."/>
            <person name="Groussin M."/>
            <person name="Gibbons S.M."/>
            <person name="Avila-Pacheco J."/>
            <person name="Jiang X."/>
            <person name="Kearney S.M."/>
            <person name="Perrotta A.R."/>
            <person name="Berdy B."/>
            <person name="Zhao S."/>
            <person name="Lieberman T.D."/>
            <person name="Swanson P.K."/>
            <person name="Smith M."/>
            <person name="Roesemann S."/>
            <person name="Alexander J.E."/>
            <person name="Rich S.A."/>
            <person name="Livny J."/>
            <person name="Vlamakis H."/>
            <person name="Clish C."/>
            <person name="Bullock K."/>
            <person name="Deik A."/>
            <person name="Scott J."/>
            <person name="Pierce K.A."/>
            <person name="Xavier R.J."/>
            <person name="Alm E.J."/>
        </authorList>
    </citation>
    <scope>NUCLEOTIDE SEQUENCE [LARGE SCALE GENOMIC DNA]</scope>
    <source>
        <strain evidence="6 7">BIOML-A82</strain>
        <strain evidence="5 8">BIOML-A85</strain>
        <strain evidence="4 9">BIOML-A93</strain>
    </source>
</reference>
<feature type="domain" description="Resolvase/invertase-type recombinase catalytic" evidence="2">
    <location>
        <begin position="2"/>
        <end position="154"/>
    </location>
</feature>
<dbReference type="EMBL" id="WCZY01000001">
    <property type="protein sequence ID" value="KAB6696974.1"/>
    <property type="molecule type" value="Genomic_DNA"/>
</dbReference>
<dbReference type="GO" id="GO:0003677">
    <property type="term" value="F:DNA binding"/>
    <property type="evidence" value="ECO:0007669"/>
    <property type="project" value="InterPro"/>
</dbReference>
<evidence type="ECO:0000313" key="5">
    <source>
        <dbReference type="EMBL" id="KAB6696974.1"/>
    </source>
</evidence>
<dbReference type="InterPro" id="IPR050639">
    <property type="entry name" value="SSR_resolvase"/>
</dbReference>
<dbReference type="RefSeq" id="WP_117696978.1">
    <property type="nucleotide sequence ID" value="NZ_DAWEQP010000050.1"/>
</dbReference>
<dbReference type="InterPro" id="IPR006119">
    <property type="entry name" value="Resolv_N"/>
</dbReference>
<dbReference type="AlphaFoldDB" id="A0A3E4KIJ6"/>
<evidence type="ECO:0000313" key="6">
    <source>
        <dbReference type="EMBL" id="KAB6704188.1"/>
    </source>
</evidence>
<gene>
    <name evidence="6" type="ORF">GAY17_01250</name>
    <name evidence="4" type="ORF">GAZ76_01960</name>
    <name evidence="5" type="ORF">GAZ92_01250</name>
</gene>
<accession>A0A3E4KIJ6</accession>
<dbReference type="Proteomes" id="UP000470777">
    <property type="component" value="Unassembled WGS sequence"/>
</dbReference>
<dbReference type="SUPFAM" id="SSF53041">
    <property type="entry name" value="Resolvase-like"/>
    <property type="match status" value="1"/>
</dbReference>
<evidence type="ECO:0000259" key="3">
    <source>
        <dbReference type="PROSITE" id="PS51737"/>
    </source>
</evidence>
<evidence type="ECO:0000259" key="2">
    <source>
        <dbReference type="PROSITE" id="PS51736"/>
    </source>
</evidence>
<evidence type="ECO:0000313" key="7">
    <source>
        <dbReference type="Proteomes" id="UP000437380"/>
    </source>
</evidence>
<dbReference type="PROSITE" id="PS51736">
    <property type="entry name" value="RECOMBINASES_3"/>
    <property type="match status" value="1"/>
</dbReference>
<proteinExistence type="predicted"/>
<dbReference type="Proteomes" id="UP000470952">
    <property type="component" value="Unassembled WGS sequence"/>
</dbReference>